<dbReference type="OMA" id="YTVICVD"/>
<accession>V3Z4K4</accession>
<dbReference type="Pfam" id="PF03311">
    <property type="entry name" value="Cornichon"/>
    <property type="match status" value="1"/>
</dbReference>
<comment type="similarity">
    <text evidence="2">Belongs to the cornichon family.</text>
</comment>
<keyword evidence="4 6" id="KW-1133">Transmembrane helix</keyword>
<feature type="transmembrane region" description="Helical" evidence="6">
    <location>
        <begin position="7"/>
        <end position="31"/>
    </location>
</feature>
<evidence type="ECO:0000313" key="7">
    <source>
        <dbReference type="EMBL" id="ESO85618.1"/>
    </source>
</evidence>
<evidence type="ECO:0000256" key="1">
    <source>
        <dbReference type="ARBA" id="ARBA00004141"/>
    </source>
</evidence>
<sequence>MAFTFAAFCYIVALILTAVLIFFAIFHIIAFDELKTDYKNPIDQCSSLNPVSETYYIYYMLSLIFFVFQLVLPEYFIHMLFTFLFLCSFQFGSLLFNLPLAVYHVHRYMTRPVMSSPGLYDPTSIMNADQLNRAQKEGWIKLAFYLLSFFYYLYSMIYVLVSSS</sequence>
<dbReference type="HOGENOM" id="CLU_112942_1_0_1"/>
<feature type="transmembrane region" description="Helical" evidence="6">
    <location>
        <begin position="142"/>
        <end position="161"/>
    </location>
</feature>
<dbReference type="STRING" id="225164.V3Z4K4"/>
<organism evidence="7 8">
    <name type="scientific">Lottia gigantea</name>
    <name type="common">Giant owl limpet</name>
    <dbReference type="NCBI Taxonomy" id="225164"/>
    <lineage>
        <taxon>Eukaryota</taxon>
        <taxon>Metazoa</taxon>
        <taxon>Spiralia</taxon>
        <taxon>Lophotrochozoa</taxon>
        <taxon>Mollusca</taxon>
        <taxon>Gastropoda</taxon>
        <taxon>Patellogastropoda</taxon>
        <taxon>Lottioidea</taxon>
        <taxon>Lottiidae</taxon>
        <taxon>Lottia</taxon>
    </lineage>
</organism>
<dbReference type="Proteomes" id="UP000030746">
    <property type="component" value="Unassembled WGS sequence"/>
</dbReference>
<dbReference type="PANTHER" id="PTHR12290">
    <property type="entry name" value="CORNICHON-RELATED"/>
    <property type="match status" value="1"/>
</dbReference>
<keyword evidence="3 6" id="KW-0812">Transmembrane</keyword>
<keyword evidence="8" id="KW-1185">Reference proteome</keyword>
<evidence type="ECO:0000256" key="5">
    <source>
        <dbReference type="ARBA" id="ARBA00023136"/>
    </source>
</evidence>
<evidence type="ECO:0008006" key="9">
    <source>
        <dbReference type="Google" id="ProtNLM"/>
    </source>
</evidence>
<feature type="transmembrane region" description="Helical" evidence="6">
    <location>
        <begin position="56"/>
        <end position="76"/>
    </location>
</feature>
<proteinExistence type="inferred from homology"/>
<dbReference type="SMART" id="SM01398">
    <property type="entry name" value="Cornichon"/>
    <property type="match status" value="1"/>
</dbReference>
<gene>
    <name evidence="7" type="ORF">LOTGIDRAFT_107610</name>
</gene>
<protein>
    <recommendedName>
        <fullName evidence="9">Cornichon</fullName>
    </recommendedName>
</protein>
<reference evidence="7 8" key="1">
    <citation type="journal article" date="2013" name="Nature">
        <title>Insights into bilaterian evolution from three spiralian genomes.</title>
        <authorList>
            <person name="Simakov O."/>
            <person name="Marletaz F."/>
            <person name="Cho S.J."/>
            <person name="Edsinger-Gonzales E."/>
            <person name="Havlak P."/>
            <person name="Hellsten U."/>
            <person name="Kuo D.H."/>
            <person name="Larsson T."/>
            <person name="Lv J."/>
            <person name="Arendt D."/>
            <person name="Savage R."/>
            <person name="Osoegawa K."/>
            <person name="de Jong P."/>
            <person name="Grimwood J."/>
            <person name="Chapman J.A."/>
            <person name="Shapiro H."/>
            <person name="Aerts A."/>
            <person name="Otillar R.P."/>
            <person name="Terry A.Y."/>
            <person name="Boore J.L."/>
            <person name="Grigoriev I.V."/>
            <person name="Lindberg D.R."/>
            <person name="Seaver E.C."/>
            <person name="Weisblat D.A."/>
            <person name="Putnam N.H."/>
            <person name="Rokhsar D.S."/>
        </authorList>
    </citation>
    <scope>NUCLEOTIDE SEQUENCE [LARGE SCALE GENOMIC DNA]</scope>
</reference>
<dbReference type="RefSeq" id="XP_009063859.1">
    <property type="nucleotide sequence ID" value="XM_009065611.1"/>
</dbReference>
<dbReference type="CTD" id="20230243"/>
<dbReference type="PROSITE" id="PS01340">
    <property type="entry name" value="CORNICHON"/>
    <property type="match status" value="1"/>
</dbReference>
<dbReference type="InterPro" id="IPR003377">
    <property type="entry name" value="Cornichon"/>
</dbReference>
<feature type="transmembrane region" description="Helical" evidence="6">
    <location>
        <begin position="83"/>
        <end position="105"/>
    </location>
</feature>
<dbReference type="GeneID" id="20230243"/>
<dbReference type="InterPro" id="IPR033466">
    <property type="entry name" value="Cornichon_conserved"/>
</dbReference>
<evidence type="ECO:0000313" key="8">
    <source>
        <dbReference type="Proteomes" id="UP000030746"/>
    </source>
</evidence>
<evidence type="ECO:0000256" key="4">
    <source>
        <dbReference type="ARBA" id="ARBA00022989"/>
    </source>
</evidence>
<comment type="subcellular location">
    <subcellularLocation>
        <location evidence="1">Membrane</location>
        <topology evidence="1">Multi-pass membrane protein</topology>
    </subcellularLocation>
</comment>
<dbReference type="KEGG" id="lgi:LOTGIDRAFT_107610"/>
<name>V3Z4K4_LOTGI</name>
<dbReference type="AlphaFoldDB" id="V3Z4K4"/>
<dbReference type="OrthoDB" id="434393at2759"/>
<evidence type="ECO:0000256" key="3">
    <source>
        <dbReference type="ARBA" id="ARBA00022692"/>
    </source>
</evidence>
<keyword evidence="5 6" id="KW-0472">Membrane</keyword>
<dbReference type="GO" id="GO:0016020">
    <property type="term" value="C:membrane"/>
    <property type="evidence" value="ECO:0007669"/>
    <property type="project" value="UniProtKB-SubCell"/>
</dbReference>
<evidence type="ECO:0000256" key="2">
    <source>
        <dbReference type="ARBA" id="ARBA00010095"/>
    </source>
</evidence>
<evidence type="ECO:0000256" key="6">
    <source>
        <dbReference type="SAM" id="Phobius"/>
    </source>
</evidence>
<dbReference type="EMBL" id="KB203274">
    <property type="protein sequence ID" value="ESO85618.1"/>
    <property type="molecule type" value="Genomic_DNA"/>
</dbReference>
<dbReference type="GO" id="GO:0016192">
    <property type="term" value="P:vesicle-mediated transport"/>
    <property type="evidence" value="ECO:0007669"/>
    <property type="project" value="InterPro"/>
</dbReference>